<feature type="region of interest" description="Disordered" evidence="3">
    <location>
        <begin position="36"/>
        <end position="82"/>
    </location>
</feature>
<dbReference type="Pfam" id="PF01522">
    <property type="entry name" value="Polysacc_deac_1"/>
    <property type="match status" value="1"/>
</dbReference>
<dbReference type="RefSeq" id="WP_125576207.1">
    <property type="nucleotide sequence ID" value="NZ_JBHTOF010000020.1"/>
</dbReference>
<evidence type="ECO:0000259" key="5">
    <source>
        <dbReference type="PROSITE" id="PS51677"/>
    </source>
</evidence>
<dbReference type="InterPro" id="IPR011330">
    <property type="entry name" value="Glyco_hydro/deAcase_b/a-brl"/>
</dbReference>
<reference evidence="7" key="1">
    <citation type="journal article" date="2019" name="Int. J. Syst. Evol. Microbiol.">
        <title>The Global Catalogue of Microorganisms (GCM) 10K type strain sequencing project: providing services to taxonomists for standard genome sequencing and annotation.</title>
        <authorList>
            <consortium name="The Broad Institute Genomics Platform"/>
            <consortium name="The Broad Institute Genome Sequencing Center for Infectious Disease"/>
            <person name="Wu L."/>
            <person name="Ma J."/>
        </authorList>
    </citation>
    <scope>NUCLEOTIDE SEQUENCE [LARGE SCALE GENOMIC DNA]</scope>
    <source>
        <strain evidence="7">CCM 8951</strain>
    </source>
</reference>
<keyword evidence="1" id="KW-0479">Metal-binding</keyword>
<organism evidence="6 7">
    <name type="scientific">Lapidilactobacillus mulanensis</name>
    <dbReference type="NCBI Taxonomy" id="2485999"/>
    <lineage>
        <taxon>Bacteria</taxon>
        <taxon>Bacillati</taxon>
        <taxon>Bacillota</taxon>
        <taxon>Bacilli</taxon>
        <taxon>Lactobacillales</taxon>
        <taxon>Lactobacillaceae</taxon>
        <taxon>Lapidilactobacillus</taxon>
    </lineage>
</organism>
<accession>A0ABW4DNY0</accession>
<dbReference type="Gene3D" id="3.20.20.370">
    <property type="entry name" value="Glycoside hydrolase/deacetylase"/>
    <property type="match status" value="1"/>
</dbReference>
<keyword evidence="4" id="KW-0732">Signal</keyword>
<dbReference type="PANTHER" id="PTHR10587">
    <property type="entry name" value="GLYCOSYL TRANSFERASE-RELATED"/>
    <property type="match status" value="1"/>
</dbReference>
<gene>
    <name evidence="6" type="ORF">ACFQ4L_02390</name>
</gene>
<keyword evidence="7" id="KW-1185">Reference proteome</keyword>
<feature type="signal peptide" evidence="4">
    <location>
        <begin position="1"/>
        <end position="26"/>
    </location>
</feature>
<feature type="compositionally biased region" description="Basic and acidic residues" evidence="3">
    <location>
        <begin position="36"/>
        <end position="55"/>
    </location>
</feature>
<keyword evidence="2" id="KW-0378">Hydrolase</keyword>
<evidence type="ECO:0000256" key="4">
    <source>
        <dbReference type="SAM" id="SignalP"/>
    </source>
</evidence>
<evidence type="ECO:0000256" key="2">
    <source>
        <dbReference type="ARBA" id="ARBA00022801"/>
    </source>
</evidence>
<evidence type="ECO:0000256" key="1">
    <source>
        <dbReference type="ARBA" id="ARBA00022723"/>
    </source>
</evidence>
<feature type="domain" description="NodB homology" evidence="5">
    <location>
        <begin position="140"/>
        <end position="337"/>
    </location>
</feature>
<dbReference type="PROSITE" id="PS51257">
    <property type="entry name" value="PROKAR_LIPOPROTEIN"/>
    <property type="match status" value="1"/>
</dbReference>
<dbReference type="EMBL" id="JBHTOF010000020">
    <property type="protein sequence ID" value="MFD1464940.1"/>
    <property type="molecule type" value="Genomic_DNA"/>
</dbReference>
<evidence type="ECO:0000256" key="3">
    <source>
        <dbReference type="SAM" id="MobiDB-lite"/>
    </source>
</evidence>
<name>A0ABW4DNY0_9LACO</name>
<comment type="caution">
    <text evidence="6">The sequence shown here is derived from an EMBL/GenBank/DDBJ whole genome shotgun (WGS) entry which is preliminary data.</text>
</comment>
<evidence type="ECO:0000313" key="6">
    <source>
        <dbReference type="EMBL" id="MFD1464940.1"/>
    </source>
</evidence>
<feature type="chain" id="PRO_5045261342" evidence="4">
    <location>
        <begin position="27"/>
        <end position="340"/>
    </location>
</feature>
<proteinExistence type="predicted"/>
<dbReference type="Proteomes" id="UP001597244">
    <property type="component" value="Unassembled WGS sequence"/>
</dbReference>
<dbReference type="InterPro" id="IPR050248">
    <property type="entry name" value="Polysacc_deacetylase_ArnD"/>
</dbReference>
<feature type="compositionally biased region" description="Low complexity" evidence="3">
    <location>
        <begin position="60"/>
        <end position="82"/>
    </location>
</feature>
<dbReference type="SUPFAM" id="SSF88713">
    <property type="entry name" value="Glycoside hydrolase/deacetylase"/>
    <property type="match status" value="1"/>
</dbReference>
<evidence type="ECO:0000313" key="7">
    <source>
        <dbReference type="Proteomes" id="UP001597244"/>
    </source>
</evidence>
<sequence length="340" mass="36352">MKRVKLLLAGALFSVGLMGLSTGCFNRTAQGNIYVKQEKTKSSDHKDATKADSSKKSHKSSIAVSSSSQTSQSSSSESSTSVSSHISSQASATSTVVVTPPPTISVQSGTNHIASANSYAYSAATVHTEMTGTPTTINHKVVFLTFDDGVNTSMTPRVLSVLQKYGVHATFFIVGNTINPTTAPVLRQEYDSGHGIAIHSFTHQYHFNAPGNSGAALQEYQQTLAAMKNVLGANFDSKVWRYPGGHMSWRGLADSDAKLNAQGITWMDWNAAVGDALGSSGPKTAQAMLQYHAASITAFPQSNVEVVLIHDAVGKELSLAILPQIIQYYQQRQYQFGILS</sequence>
<dbReference type="PANTHER" id="PTHR10587:SF133">
    <property type="entry name" value="CHITIN DEACETYLASE 1-RELATED"/>
    <property type="match status" value="1"/>
</dbReference>
<dbReference type="PROSITE" id="PS51677">
    <property type="entry name" value="NODB"/>
    <property type="match status" value="1"/>
</dbReference>
<dbReference type="InterPro" id="IPR002509">
    <property type="entry name" value="NODB_dom"/>
</dbReference>
<protein>
    <submittedName>
        <fullName evidence="6">Polysaccharide deacetylase family protein</fullName>
    </submittedName>
</protein>